<feature type="domain" description="Lipase" evidence="5">
    <location>
        <begin position="480"/>
        <end position="709"/>
    </location>
</feature>
<dbReference type="InterPro" id="IPR000734">
    <property type="entry name" value="TAG_lipase"/>
</dbReference>
<dbReference type="Proteomes" id="UP000037510">
    <property type="component" value="Unassembled WGS sequence"/>
</dbReference>
<dbReference type="GO" id="GO:0005615">
    <property type="term" value="C:extracellular space"/>
    <property type="evidence" value="ECO:0007669"/>
    <property type="project" value="TreeGrafter"/>
</dbReference>
<name>A0A0L7LHY6_OPEBR</name>
<proteinExistence type="inferred from homology"/>
<dbReference type="InterPro" id="IPR029058">
    <property type="entry name" value="AB_hydrolase_fold"/>
</dbReference>
<evidence type="ECO:0000313" key="6">
    <source>
        <dbReference type="EMBL" id="KOB75067.1"/>
    </source>
</evidence>
<dbReference type="GO" id="GO:0017171">
    <property type="term" value="F:serine hydrolase activity"/>
    <property type="evidence" value="ECO:0007669"/>
    <property type="project" value="TreeGrafter"/>
</dbReference>
<dbReference type="Pfam" id="PF00151">
    <property type="entry name" value="Lipase"/>
    <property type="match status" value="3"/>
</dbReference>
<dbReference type="PANTHER" id="PTHR11610">
    <property type="entry name" value="LIPASE"/>
    <property type="match status" value="1"/>
</dbReference>
<accession>A0A0L7LHY6</accession>
<keyword evidence="7" id="KW-1185">Reference proteome</keyword>
<dbReference type="GO" id="GO:0016298">
    <property type="term" value="F:lipase activity"/>
    <property type="evidence" value="ECO:0007669"/>
    <property type="project" value="InterPro"/>
</dbReference>
<dbReference type="AlphaFoldDB" id="A0A0L7LHY6"/>
<feature type="domain" description="Lipase" evidence="5">
    <location>
        <begin position="72"/>
        <end position="141"/>
    </location>
</feature>
<evidence type="ECO:0000256" key="2">
    <source>
        <dbReference type="ARBA" id="ARBA00010701"/>
    </source>
</evidence>
<dbReference type="SUPFAM" id="SSF53474">
    <property type="entry name" value="alpha/beta-Hydrolases"/>
    <property type="match status" value="3"/>
</dbReference>
<feature type="domain" description="Lipase" evidence="5">
    <location>
        <begin position="249"/>
        <end position="401"/>
    </location>
</feature>
<evidence type="ECO:0000256" key="4">
    <source>
        <dbReference type="RuleBase" id="RU004262"/>
    </source>
</evidence>
<dbReference type="GO" id="GO:0016042">
    <property type="term" value="P:lipid catabolic process"/>
    <property type="evidence" value="ECO:0007669"/>
    <property type="project" value="TreeGrafter"/>
</dbReference>
<evidence type="ECO:0000256" key="1">
    <source>
        <dbReference type="ARBA" id="ARBA00004613"/>
    </source>
</evidence>
<comment type="subcellular location">
    <subcellularLocation>
        <location evidence="1">Secreted</location>
    </subcellularLocation>
</comment>
<protein>
    <recommendedName>
        <fullName evidence="5">Lipase domain-containing protein</fullName>
    </recommendedName>
</protein>
<evidence type="ECO:0000259" key="5">
    <source>
        <dbReference type="Pfam" id="PF00151"/>
    </source>
</evidence>
<gene>
    <name evidence="6" type="ORF">OBRU01_08153</name>
</gene>
<evidence type="ECO:0000256" key="3">
    <source>
        <dbReference type="ARBA" id="ARBA00022525"/>
    </source>
</evidence>
<sequence>MVYVGGFLDSPSFPVARTIAPAYKTLGASIYTRAVGKHAAEMLANLTNTGLDPKALELYQPGDVIWMPCNTLCSHIRSFTIWIAALQNQDSFIGIQCDSVQHAREKNCYDRTPQVTNLMGLKTDRRKEGIFFLATDNNYPYALGKKGLKKENEFFSSLMKNMEARISKRSLRHLYFLHLQKGNFLTANRTQYNYFQMKQLAKKMDFSKKTVLFMAGYLDSSDLLSIAPAMGGLYTRKGYNMLAELAGQGLDPKKLEIIGISHGGQGISFIAKSYRSITGRNVSRITGLDPSGPCFRRLGPEDRIDASDADLVDIIHTNIEGYGFTGAVGHVNFYVNGGEFQSADIADFPCTNACSHSKSFLLWVAAMQYPDLFIGLKCDSVQDARDRNCFEGPLVTNLMGPNTDVNKPGIFYLATLNYFPYYLGKKGLDRNFDFLKSYLADLNEVDVLRHLYFLHLQTGNFMTANRTQYNYYQMKQLAKQMDFSKKTVLFMGGYLDSAVLYPISPAMGGLYTRKGYNVLLLEYIQFTTVMYPVAARLLRPVGKAAAEMLAELAGQGLDPKKLEIIGLSHGGQGVSFIAKSYRRITGRNVSRITALDPSGPCFRRLGPEDRIDASDADLVDIIHTNIDGYGFAGAVGHVNFYVNGGEFQSADIADFPCTSFCSHSKSLLLWFSAMQYPDLFIGFKCDSVQDARDRNCFEGPLVTNVMGPNTDVNKPGIFYLATLNYFPYYLGKKGIDKEVDFHKSFISDLNKVDVLVV</sequence>
<comment type="similarity">
    <text evidence="2 4">Belongs to the AB hydrolase superfamily. Lipase family.</text>
</comment>
<keyword evidence="3" id="KW-0964">Secreted</keyword>
<organism evidence="6 7">
    <name type="scientific">Operophtera brumata</name>
    <name type="common">Winter moth</name>
    <name type="synonym">Phalaena brumata</name>
    <dbReference type="NCBI Taxonomy" id="104452"/>
    <lineage>
        <taxon>Eukaryota</taxon>
        <taxon>Metazoa</taxon>
        <taxon>Ecdysozoa</taxon>
        <taxon>Arthropoda</taxon>
        <taxon>Hexapoda</taxon>
        <taxon>Insecta</taxon>
        <taxon>Pterygota</taxon>
        <taxon>Neoptera</taxon>
        <taxon>Endopterygota</taxon>
        <taxon>Lepidoptera</taxon>
        <taxon>Glossata</taxon>
        <taxon>Ditrysia</taxon>
        <taxon>Geometroidea</taxon>
        <taxon>Geometridae</taxon>
        <taxon>Larentiinae</taxon>
        <taxon>Operophtera</taxon>
    </lineage>
</organism>
<dbReference type="Gene3D" id="3.40.50.1820">
    <property type="entry name" value="alpha/beta hydrolase"/>
    <property type="match status" value="3"/>
</dbReference>
<dbReference type="EMBL" id="JTDY01001036">
    <property type="protein sequence ID" value="KOB75067.1"/>
    <property type="molecule type" value="Genomic_DNA"/>
</dbReference>
<dbReference type="STRING" id="104452.A0A0L7LHY6"/>
<dbReference type="InterPro" id="IPR013818">
    <property type="entry name" value="Lipase"/>
</dbReference>
<comment type="caution">
    <text evidence="6">The sequence shown here is derived from an EMBL/GenBank/DDBJ whole genome shotgun (WGS) entry which is preliminary data.</text>
</comment>
<reference evidence="6 7" key="1">
    <citation type="journal article" date="2015" name="Genome Biol. Evol.">
        <title>The genome of winter moth (Operophtera brumata) provides a genomic perspective on sexual dimorphism and phenology.</title>
        <authorList>
            <person name="Derks M.F."/>
            <person name="Smit S."/>
            <person name="Salis L."/>
            <person name="Schijlen E."/>
            <person name="Bossers A."/>
            <person name="Mateman C."/>
            <person name="Pijl A.S."/>
            <person name="de Ridder D."/>
            <person name="Groenen M.A."/>
            <person name="Visser M.E."/>
            <person name="Megens H.J."/>
        </authorList>
    </citation>
    <scope>NUCLEOTIDE SEQUENCE [LARGE SCALE GENOMIC DNA]</scope>
    <source>
        <strain evidence="6">WM2013NL</strain>
        <tissue evidence="6">Head and thorax</tissue>
    </source>
</reference>
<evidence type="ECO:0000313" key="7">
    <source>
        <dbReference type="Proteomes" id="UP000037510"/>
    </source>
</evidence>